<dbReference type="PANTHER" id="PTHR46759">
    <property type="entry name" value="LEUCINE-RICH REPEAT-CONTAINING PROTEIN 72"/>
    <property type="match status" value="1"/>
</dbReference>
<feature type="coiled-coil region" evidence="2">
    <location>
        <begin position="592"/>
        <end position="619"/>
    </location>
</feature>
<feature type="coiled-coil region" evidence="2">
    <location>
        <begin position="806"/>
        <end position="1115"/>
    </location>
</feature>
<dbReference type="InterPro" id="IPR032675">
    <property type="entry name" value="LRR_dom_sf"/>
</dbReference>
<evidence type="ECO:0000313" key="5">
    <source>
        <dbReference type="EMBL" id="GMI47274.1"/>
    </source>
</evidence>
<dbReference type="InterPro" id="IPR011992">
    <property type="entry name" value="EF-hand-dom_pair"/>
</dbReference>
<dbReference type="Gene3D" id="1.10.238.10">
    <property type="entry name" value="EF-hand"/>
    <property type="match status" value="1"/>
</dbReference>
<evidence type="ECO:0000256" key="2">
    <source>
        <dbReference type="SAM" id="Coils"/>
    </source>
</evidence>
<organism evidence="5 6">
    <name type="scientific">Triparma columacea</name>
    <dbReference type="NCBI Taxonomy" id="722753"/>
    <lineage>
        <taxon>Eukaryota</taxon>
        <taxon>Sar</taxon>
        <taxon>Stramenopiles</taxon>
        <taxon>Ochrophyta</taxon>
        <taxon>Bolidophyceae</taxon>
        <taxon>Parmales</taxon>
        <taxon>Triparmaceae</taxon>
        <taxon>Triparma</taxon>
    </lineage>
</organism>
<dbReference type="PANTHER" id="PTHR46759:SF1">
    <property type="entry name" value="LEUCINE-RICH REPEAT-CONTAINING PROTEIN 72"/>
    <property type="match status" value="1"/>
</dbReference>
<reference evidence="6" key="1">
    <citation type="journal article" date="2023" name="Commun. Biol.">
        <title>Genome analysis of Parmales, the sister group of diatoms, reveals the evolutionary specialization of diatoms from phago-mixotrophs to photoautotrophs.</title>
        <authorList>
            <person name="Ban H."/>
            <person name="Sato S."/>
            <person name="Yoshikawa S."/>
            <person name="Yamada K."/>
            <person name="Nakamura Y."/>
            <person name="Ichinomiya M."/>
            <person name="Sato N."/>
            <person name="Blanc-Mathieu R."/>
            <person name="Endo H."/>
            <person name="Kuwata A."/>
            <person name="Ogata H."/>
        </authorList>
    </citation>
    <scope>NUCLEOTIDE SEQUENCE [LARGE SCALE GENOMIC DNA]</scope>
</reference>
<feature type="compositionally biased region" description="Low complexity" evidence="3">
    <location>
        <begin position="14"/>
        <end position="30"/>
    </location>
</feature>
<dbReference type="Gene3D" id="3.80.10.10">
    <property type="entry name" value="Ribonuclease Inhibitor"/>
    <property type="match status" value="1"/>
</dbReference>
<dbReference type="PROSITE" id="PS00018">
    <property type="entry name" value="EF_HAND_1"/>
    <property type="match status" value="2"/>
</dbReference>
<dbReference type="OrthoDB" id="202695at2759"/>
<feature type="compositionally biased region" description="Low complexity" evidence="3">
    <location>
        <begin position="526"/>
        <end position="536"/>
    </location>
</feature>
<dbReference type="PROSITE" id="PS51450">
    <property type="entry name" value="LRR"/>
    <property type="match status" value="1"/>
</dbReference>
<dbReference type="SUPFAM" id="SSF47473">
    <property type="entry name" value="EF-hand"/>
    <property type="match status" value="1"/>
</dbReference>
<protein>
    <recommendedName>
        <fullName evidence="4">EF-hand domain-containing protein</fullName>
    </recommendedName>
</protein>
<dbReference type="InterPro" id="IPR018247">
    <property type="entry name" value="EF_Hand_1_Ca_BS"/>
</dbReference>
<keyword evidence="6" id="KW-1185">Reference proteome</keyword>
<sequence>MGKKGENKSKKPSDSSVVSSVGSVEAAQSSRSLVEAVSSPSTPKNGLSTLEIKLQGASVAIDGSSVVVDLNSEHDTHKKLKQVNNLPELFSTPPSELSLSYNLLCGSIADCIVGGGGFKSYWEGLVMLNVAENDLTSLSGIEAMPALERLNASGNKIQDSSPLRPLKLLKSVRLARNDIKDLKSAVSFVDSKNLSDLTLSGNPCAELSQYRSFAVFALTSVEVLDGVQVSAEERAEAETRWERSANREILATLKEKVAAGTDEIVAAVKRIPTPTSPPPAAAASTGSALAAAPPAGEAYASIFDRLDKNHDGNLTPREIILGLRQNPEIAEALGIESHIREGSTRDALMAMFIAMDINQDDIVSKREFIQFELKVHEHAKELKRASQQEADMSEASRDLKSMSVTEVIEKTAEKVAFGDDGSVGHEDDASIDDEASRGEVLAVSTHWKSISPRKSPSPSLAPRSVPKSPLVSENNVAGSIQLVAKRLASPTLDSNEQSDATIHSGASIIERIKEESMSLPSPAPSPASVLLPQSQPVAPSPSHASEIANRTHFLDDEDNDEDHLQSSQSRSLFQEYAENDVNTSTSSITGALLAAHRKNKFLEEELKRERQERLEIKGTVMALQSTMENIQKTGGMGGNKVEEKADEWQEKINTSQISISLLESRAQDAEEIASALHKQLVDATSELANQKEMAGEERKLLMKDIAVLTSSRKVINNASTTLYTNAAVRNLSDDSESGAPAHTAPLFTTSSQKETFAAKVAIKLHEALASTQVVTPSDVTAKACVDAALQCIEGIAGFSIAFSTNEEKVKQTRERLSSLNKRLEEESALLKKTMEDVEKYENLKTELTTDYNSLVHKLRAEKERLERIKSRRDEEEAEANHSLEKCKREIELTLKRSDAEKERLAILKSEVDGEQVNLKELRQVAEAEFNALQKNVEALATKAGEVKEDINEKRLVAERLKDKINHLKAVQYEHQKVFDDSTARGEKELERLRHETRRVEDTLADLREEVSSRRLREEEKLEGLRSQCDKLAAKNLSAREDYALEKRGQEEKRRRWSQEIDELKGVVNERTLKLGDIRREIEDSGLKMERLRKNINDAERNLSEINSKIELTTEDLVELGRKKNAVQDELNSNIVSMENAIHQGRLVSEKLKQDSERLKKLENEQDEKSREVELLAKKRETMTFDVEQKTLEFKALEAETFRKREEVETLNKQISALESSREEMRFVGAEKERLESERVSVEGIVFAEIEKHSVLEKRSMLLKQEVASLEMTKEQKLFEFNKLEGDTKALAAKLNGLQEGIVSRKGLQESLSETIKTYTEKSAILEAKTRTLAIKVQEMDEALKVKDNELRALEHMVITAQGKREVIQRDHNKLERDLKEARSIENELSMLRRSRDMASSEAMRAEEQSVYAREKLRELEGRVLRERGVVAAEVNMGGGGMRRDSNGLRFLKEQLDQSSSSAE</sequence>
<feature type="region of interest" description="Disordered" evidence="3">
    <location>
        <begin position="447"/>
        <end position="472"/>
    </location>
</feature>
<feature type="coiled-coil region" evidence="2">
    <location>
        <begin position="1144"/>
        <end position="1178"/>
    </location>
</feature>
<evidence type="ECO:0000256" key="3">
    <source>
        <dbReference type="SAM" id="MobiDB-lite"/>
    </source>
</evidence>
<comment type="caution">
    <text evidence="5">The sequence shown here is derived from an EMBL/GenBank/DDBJ whole genome shotgun (WGS) entry which is preliminary data.</text>
</comment>
<dbReference type="PROSITE" id="PS50222">
    <property type="entry name" value="EF_HAND_2"/>
    <property type="match status" value="1"/>
</dbReference>
<keyword evidence="2" id="KW-0175">Coiled coil</keyword>
<keyword evidence="1" id="KW-0106">Calcium</keyword>
<feature type="region of interest" description="Disordered" evidence="3">
    <location>
        <begin position="515"/>
        <end position="544"/>
    </location>
</feature>
<name>A0A9W7LE85_9STRA</name>
<feature type="coiled-coil region" evidence="2">
    <location>
        <begin position="1336"/>
        <end position="1422"/>
    </location>
</feature>
<dbReference type="InterPro" id="IPR042655">
    <property type="entry name" value="LRC72"/>
</dbReference>
<accession>A0A9W7LE85</accession>
<evidence type="ECO:0000259" key="4">
    <source>
        <dbReference type="PROSITE" id="PS50222"/>
    </source>
</evidence>
<dbReference type="InterPro" id="IPR002048">
    <property type="entry name" value="EF_hand_dom"/>
</dbReference>
<feature type="compositionally biased region" description="Low complexity" evidence="3">
    <location>
        <begin position="448"/>
        <end position="458"/>
    </location>
</feature>
<dbReference type="EMBL" id="BRYA01000336">
    <property type="protein sequence ID" value="GMI47274.1"/>
    <property type="molecule type" value="Genomic_DNA"/>
</dbReference>
<dbReference type="GO" id="GO:0005509">
    <property type="term" value="F:calcium ion binding"/>
    <property type="evidence" value="ECO:0007669"/>
    <property type="project" value="InterPro"/>
</dbReference>
<feature type="region of interest" description="Disordered" evidence="3">
    <location>
        <begin position="1"/>
        <end position="45"/>
    </location>
</feature>
<proteinExistence type="predicted"/>
<dbReference type="InterPro" id="IPR001611">
    <property type="entry name" value="Leu-rich_rpt"/>
</dbReference>
<dbReference type="Proteomes" id="UP001165065">
    <property type="component" value="Unassembled WGS sequence"/>
</dbReference>
<feature type="coiled-coil region" evidence="2">
    <location>
        <begin position="659"/>
        <end position="686"/>
    </location>
</feature>
<feature type="domain" description="EF-hand" evidence="4">
    <location>
        <begin position="294"/>
        <end position="329"/>
    </location>
</feature>
<dbReference type="SUPFAM" id="SSF52058">
    <property type="entry name" value="L domain-like"/>
    <property type="match status" value="1"/>
</dbReference>
<gene>
    <name evidence="5" type="ORF">TrCOL_g10562</name>
</gene>
<feature type="compositionally biased region" description="Basic and acidic residues" evidence="3">
    <location>
        <begin position="1"/>
        <end position="13"/>
    </location>
</feature>
<evidence type="ECO:0000313" key="6">
    <source>
        <dbReference type="Proteomes" id="UP001165065"/>
    </source>
</evidence>
<evidence type="ECO:0000256" key="1">
    <source>
        <dbReference type="ARBA" id="ARBA00022837"/>
    </source>
</evidence>